<dbReference type="InterPro" id="IPR017452">
    <property type="entry name" value="GPCR_Rhodpsn_7TM"/>
</dbReference>
<evidence type="ECO:0000256" key="2">
    <source>
        <dbReference type="ARBA" id="ARBA00022475"/>
    </source>
</evidence>
<name>A0A672JD98_SALFA</name>
<comment type="similarity">
    <text evidence="9">Belongs to the G-protein coupled receptor 1 family.</text>
</comment>
<dbReference type="PANTHER" id="PTHR24249:SF381">
    <property type="entry name" value="TRACE AMINE ASSOCIATED RECEPTOR 19P-RELATED"/>
    <property type="match status" value="1"/>
</dbReference>
<feature type="transmembrane region" description="Helical" evidence="10">
    <location>
        <begin position="32"/>
        <end position="55"/>
    </location>
</feature>
<accession>A0A672JD98</accession>
<comment type="subcellular location">
    <subcellularLocation>
        <location evidence="1">Cell membrane</location>
        <topology evidence="1">Multi-pass membrane protein</topology>
    </subcellularLocation>
</comment>
<proteinExistence type="inferred from homology"/>
<dbReference type="GO" id="GO:0005886">
    <property type="term" value="C:plasma membrane"/>
    <property type="evidence" value="ECO:0007669"/>
    <property type="project" value="UniProtKB-SubCell"/>
</dbReference>
<feature type="transmembrane region" description="Helical" evidence="10">
    <location>
        <begin position="247"/>
        <end position="268"/>
    </location>
</feature>
<evidence type="ECO:0000256" key="1">
    <source>
        <dbReference type="ARBA" id="ARBA00004651"/>
    </source>
</evidence>
<gene>
    <name evidence="12" type="primary">LOC115403647</name>
</gene>
<organism evidence="12 13">
    <name type="scientific">Salarias fasciatus</name>
    <name type="common">Jewelled blenny</name>
    <name type="synonym">Blennius fasciatus</name>
    <dbReference type="NCBI Taxonomy" id="181472"/>
    <lineage>
        <taxon>Eukaryota</taxon>
        <taxon>Metazoa</taxon>
        <taxon>Chordata</taxon>
        <taxon>Craniata</taxon>
        <taxon>Vertebrata</taxon>
        <taxon>Euteleostomi</taxon>
        <taxon>Actinopterygii</taxon>
        <taxon>Neopterygii</taxon>
        <taxon>Teleostei</taxon>
        <taxon>Neoteleostei</taxon>
        <taxon>Acanthomorphata</taxon>
        <taxon>Ovalentaria</taxon>
        <taxon>Blenniimorphae</taxon>
        <taxon>Blenniiformes</taxon>
        <taxon>Blennioidei</taxon>
        <taxon>Blenniidae</taxon>
        <taxon>Salariinae</taxon>
        <taxon>Salarias</taxon>
    </lineage>
</organism>
<keyword evidence="4 10" id="KW-1133">Transmembrane helix</keyword>
<feature type="transmembrane region" description="Helical" evidence="10">
    <location>
        <begin position="280"/>
        <end position="303"/>
    </location>
</feature>
<keyword evidence="2" id="KW-1003">Cell membrane</keyword>
<evidence type="ECO:0000259" key="11">
    <source>
        <dbReference type="PROSITE" id="PS50262"/>
    </source>
</evidence>
<feature type="transmembrane region" description="Helical" evidence="10">
    <location>
        <begin position="104"/>
        <end position="125"/>
    </location>
</feature>
<keyword evidence="3 9" id="KW-0812">Transmembrane</keyword>
<feature type="transmembrane region" description="Helical" evidence="10">
    <location>
        <begin position="146"/>
        <end position="165"/>
    </location>
</feature>
<reference evidence="12" key="3">
    <citation type="submission" date="2025-09" db="UniProtKB">
        <authorList>
            <consortium name="Ensembl"/>
        </authorList>
    </citation>
    <scope>IDENTIFICATION</scope>
</reference>
<dbReference type="PANTHER" id="PTHR24249">
    <property type="entry name" value="HISTAMINE RECEPTOR-RELATED G-PROTEIN COUPLED RECEPTOR"/>
    <property type="match status" value="1"/>
</dbReference>
<evidence type="ECO:0000256" key="10">
    <source>
        <dbReference type="SAM" id="Phobius"/>
    </source>
</evidence>
<dbReference type="PRINTS" id="PR00237">
    <property type="entry name" value="GPCRRHODOPSN"/>
</dbReference>
<evidence type="ECO:0000256" key="4">
    <source>
        <dbReference type="ARBA" id="ARBA00022989"/>
    </source>
</evidence>
<dbReference type="AlphaFoldDB" id="A0A672JD98"/>
<keyword evidence="7 9" id="KW-0675">Receptor</keyword>
<dbReference type="GO" id="GO:0001594">
    <property type="term" value="F:trace-amine receptor activity"/>
    <property type="evidence" value="ECO:0007669"/>
    <property type="project" value="TreeGrafter"/>
</dbReference>
<keyword evidence="6 10" id="KW-0472">Membrane</keyword>
<keyword evidence="5 9" id="KW-0297">G-protein coupled receptor</keyword>
<keyword evidence="13" id="KW-1185">Reference proteome</keyword>
<evidence type="ECO:0000256" key="6">
    <source>
        <dbReference type="ARBA" id="ARBA00023136"/>
    </source>
</evidence>
<feature type="transmembrane region" description="Helical" evidence="10">
    <location>
        <begin position="67"/>
        <end position="84"/>
    </location>
</feature>
<evidence type="ECO:0000256" key="8">
    <source>
        <dbReference type="ARBA" id="ARBA00023224"/>
    </source>
</evidence>
<feature type="transmembrane region" description="Helical" evidence="10">
    <location>
        <begin position="195"/>
        <end position="215"/>
    </location>
</feature>
<dbReference type="SUPFAM" id="SSF81321">
    <property type="entry name" value="Family A G protein-coupled receptor-like"/>
    <property type="match status" value="1"/>
</dbReference>
<dbReference type="InParanoid" id="A0A672JD98"/>
<feature type="domain" description="G-protein coupled receptors family 1 profile" evidence="11">
    <location>
        <begin position="47"/>
        <end position="300"/>
    </location>
</feature>
<dbReference type="GeneID" id="115403647"/>
<evidence type="ECO:0000313" key="13">
    <source>
        <dbReference type="Proteomes" id="UP000472267"/>
    </source>
</evidence>
<dbReference type="Ensembl" id="ENSSFAT00005052832.1">
    <property type="protein sequence ID" value="ENSSFAP00005051187.1"/>
    <property type="gene ID" value="ENSSFAG00005024640.1"/>
</dbReference>
<reference evidence="12" key="1">
    <citation type="submission" date="2019-06" db="EMBL/GenBank/DDBJ databases">
        <authorList>
            <consortium name="Wellcome Sanger Institute Data Sharing"/>
        </authorList>
    </citation>
    <scope>NUCLEOTIDE SEQUENCE [LARGE SCALE GENOMIC DNA]</scope>
</reference>
<dbReference type="Proteomes" id="UP000472267">
    <property type="component" value="Chromosome 16"/>
</dbReference>
<evidence type="ECO:0000313" key="12">
    <source>
        <dbReference type="Ensembl" id="ENSSFAP00005051187.1"/>
    </source>
</evidence>
<dbReference type="Pfam" id="PF00001">
    <property type="entry name" value="7tm_1"/>
    <property type="match status" value="1"/>
</dbReference>
<sequence length="330" mass="36562">MEQLDEGELCFPQLLNASCRRPAERRGAPDTVLYILLSSVSLSTVTLNLLVIISISHFRQLHTPTNLLLLSLAVSDFLVGLLLMPGRILRLDGCWYLGDVACGGFYFASFVLTSASVGNMVLVSIDRYVSICDPLSYPSRVTRTRVKVCICLCWTCSLVYNGAILHDFLRRPDRHNSCYGECNIRISAVSRVVDMALTFVGPILVIVALYLRVFGTAASQLRAIRSQIAAVTLQPAGLHVKRSSRKAATAVSVVVLVFLICFLPFFSATLIPSTSSASTAFYIFGIWLLYSNSLFNPLIYAFFYPWFRRCVKLTFSLQILQPGSSDTNIL</sequence>
<dbReference type="PROSITE" id="PS00237">
    <property type="entry name" value="G_PROTEIN_RECEP_F1_1"/>
    <property type="match status" value="1"/>
</dbReference>
<evidence type="ECO:0000256" key="9">
    <source>
        <dbReference type="RuleBase" id="RU000688"/>
    </source>
</evidence>
<dbReference type="Gene3D" id="1.20.1070.10">
    <property type="entry name" value="Rhodopsin 7-helix transmembrane proteins"/>
    <property type="match status" value="1"/>
</dbReference>
<evidence type="ECO:0000256" key="7">
    <source>
        <dbReference type="ARBA" id="ARBA00023170"/>
    </source>
</evidence>
<protein>
    <submittedName>
        <fullName evidence="12">Trace amine-associated receptor 13c-like</fullName>
    </submittedName>
</protein>
<dbReference type="OMA" id="LYTFTAF"/>
<evidence type="ECO:0000256" key="5">
    <source>
        <dbReference type="ARBA" id="ARBA00023040"/>
    </source>
</evidence>
<dbReference type="InterPro" id="IPR000276">
    <property type="entry name" value="GPCR_Rhodpsn"/>
</dbReference>
<keyword evidence="8 9" id="KW-0807">Transducer</keyword>
<evidence type="ECO:0000256" key="3">
    <source>
        <dbReference type="ARBA" id="ARBA00022692"/>
    </source>
</evidence>
<dbReference type="OrthoDB" id="10042731at2759"/>
<dbReference type="RefSeq" id="XP_029968481.1">
    <property type="nucleotide sequence ID" value="XM_030112621.1"/>
</dbReference>
<reference evidence="12" key="2">
    <citation type="submission" date="2025-08" db="UniProtKB">
        <authorList>
            <consortium name="Ensembl"/>
        </authorList>
    </citation>
    <scope>IDENTIFICATION</scope>
</reference>
<dbReference type="CDD" id="cd15055">
    <property type="entry name" value="7tmA_TAARs"/>
    <property type="match status" value="1"/>
</dbReference>
<dbReference type="InterPro" id="IPR050569">
    <property type="entry name" value="TAAR"/>
</dbReference>
<dbReference type="PROSITE" id="PS50262">
    <property type="entry name" value="G_PROTEIN_RECEP_F1_2"/>
    <property type="match status" value="1"/>
</dbReference>